<dbReference type="HOGENOM" id="CLU_2297037_0_0_1"/>
<comment type="caution">
    <text evidence="1">The sequence shown here is derived from an EMBL/GenBank/DDBJ whole genome shotgun (WGS) entry which is preliminary data.</text>
</comment>
<dbReference type="OMA" id="KDECMTA"/>
<evidence type="ECO:0000313" key="1">
    <source>
        <dbReference type="EMBL" id="KAE8301663.1"/>
    </source>
</evidence>
<dbReference type="GeneID" id="5699980"/>
<dbReference type="KEGG" id="gla:GL50803_002342"/>
<dbReference type="Proteomes" id="UP000001548">
    <property type="component" value="Unassembled WGS sequence"/>
</dbReference>
<proteinExistence type="predicted"/>
<dbReference type="EMBL" id="AACB03000005">
    <property type="protein sequence ID" value="KAE8301663.1"/>
    <property type="molecule type" value="Genomic_DNA"/>
</dbReference>
<sequence>MNIELLRKRHPALSVAQKTSRQDLDGVNGLAGTPDNECISKQSDEPVQPCPKDRRDLPVMREGFGYALLSSMGITEETPLIAYEGKISNTDSSCSLPSTGN</sequence>
<organism evidence="1 2">
    <name type="scientific">Giardia intestinalis (strain ATCC 50803 / WB clone C6)</name>
    <name type="common">Giardia lamblia</name>
    <dbReference type="NCBI Taxonomy" id="184922"/>
    <lineage>
        <taxon>Eukaryota</taxon>
        <taxon>Metamonada</taxon>
        <taxon>Diplomonadida</taxon>
        <taxon>Hexamitidae</taxon>
        <taxon>Giardiinae</taxon>
        <taxon>Giardia</taxon>
    </lineage>
</organism>
<protein>
    <submittedName>
        <fullName evidence="1">Uncharacterized protein</fullName>
    </submittedName>
</protein>
<gene>
    <name evidence="1" type="ORF">GL50803_002342</name>
</gene>
<reference evidence="1 2" key="1">
    <citation type="journal article" date="2007" name="Science">
        <title>Genomic minimalism in the early diverging intestinal parasite Giardia lamblia.</title>
        <authorList>
            <person name="Morrison H.G."/>
            <person name="McArthur A.G."/>
            <person name="Gillin F.D."/>
            <person name="Aley S.B."/>
            <person name="Adam R.D."/>
            <person name="Olsen G.J."/>
            <person name="Best A.A."/>
            <person name="Cande W.Z."/>
            <person name="Chen F."/>
            <person name="Cipriano M.J."/>
            <person name="Davids B.J."/>
            <person name="Dawson S.C."/>
            <person name="Elmendorf H.G."/>
            <person name="Hehl A.B."/>
            <person name="Holder M.E."/>
            <person name="Huse S.M."/>
            <person name="Kim U.U."/>
            <person name="Lasek-Nesselquist E."/>
            <person name="Manning G."/>
            <person name="Nigam A."/>
            <person name="Nixon J.E."/>
            <person name="Palm D."/>
            <person name="Passamaneck N.E."/>
            <person name="Prabhu A."/>
            <person name="Reich C.I."/>
            <person name="Reiner D.S."/>
            <person name="Samuelson J."/>
            <person name="Svard S.G."/>
            <person name="Sogin M.L."/>
        </authorList>
    </citation>
    <scope>NUCLEOTIDE SEQUENCE [LARGE SCALE GENOMIC DNA]</scope>
    <source>
        <strain evidence="1 2">WB C6</strain>
    </source>
</reference>
<name>A8BHD1_GIAIC</name>
<dbReference type="RefSeq" id="XP_001707085.1">
    <property type="nucleotide sequence ID" value="XM_001707033.1"/>
</dbReference>
<dbReference type="AlphaFoldDB" id="A8BHD1"/>
<keyword evidence="2" id="KW-1185">Reference proteome</keyword>
<evidence type="ECO:0000313" key="2">
    <source>
        <dbReference type="Proteomes" id="UP000001548"/>
    </source>
</evidence>
<accession>A8BHD1</accession>
<dbReference type="VEuPathDB" id="GiardiaDB:GL50803_2342"/>